<accession>A0A4Y5TPK6</accession>
<sequence>MNADELFRACIGHAIANVEYRNYCLYFQMSNGTHFQLQADEGEYDYYSCQYLEVKQPVHAFVGDTLTGLELLQGPETHTPQDYHCVTYVRIATSGGVIQCELHTMHNGYGSPACLEVCVSQVQGRPCATNACLDHKYP</sequence>
<dbReference type="GeneID" id="77948078"/>
<proteinExistence type="predicted"/>
<evidence type="ECO:0000313" key="2">
    <source>
        <dbReference type="Proteomes" id="UP000319293"/>
    </source>
</evidence>
<dbReference type="RefSeq" id="YP_010671822.1">
    <property type="nucleotide sequence ID" value="NC_070971.1"/>
</dbReference>
<dbReference type="KEGG" id="vg:77948078"/>
<protein>
    <submittedName>
        <fullName evidence="1">Uncharacterized protein</fullName>
    </submittedName>
</protein>
<keyword evidence="2" id="KW-1185">Reference proteome</keyword>
<reference evidence="1 2" key="1">
    <citation type="submission" date="2019-04" db="EMBL/GenBank/DDBJ databases">
        <title>Complete genome sequence of a novel bacteriophage, PBPA162, infecting Pseudomonas aeruginosa.</title>
        <authorList>
            <person name="Myung H."/>
            <person name="Hong H."/>
            <person name="Cho J."/>
        </authorList>
    </citation>
    <scope>NUCLEOTIDE SEQUENCE [LARGE SCALE GENOMIC DNA]</scope>
</reference>
<dbReference type="Proteomes" id="UP000319293">
    <property type="component" value="Segment"/>
</dbReference>
<dbReference type="EMBL" id="MK816297">
    <property type="protein sequence ID" value="QDB70893.1"/>
    <property type="molecule type" value="Genomic_DNA"/>
</dbReference>
<name>A0A4Y5TPK6_9CAUD</name>
<organism evidence="1 2">
    <name type="scientific">Pseudomonas virus PBPA162</name>
    <dbReference type="NCBI Taxonomy" id="2588096"/>
    <lineage>
        <taxon>Viruses</taxon>
        <taxon>Duplodnaviria</taxon>
        <taxon>Heunggongvirae</taxon>
        <taxon>Uroviricota</taxon>
        <taxon>Caudoviricetes</taxon>
        <taxon>Queuovirinae</taxon>
        <taxon>Iggyvirus</taxon>
        <taxon>Iggyvirus PBPA162</taxon>
    </lineage>
</organism>
<evidence type="ECO:0000313" key="1">
    <source>
        <dbReference type="EMBL" id="QDB70893.1"/>
    </source>
</evidence>